<dbReference type="EMBL" id="CP011311">
    <property type="protein sequence ID" value="AKE39647.1"/>
    <property type="molecule type" value="Genomic_DNA"/>
</dbReference>
<dbReference type="PATRIC" id="fig|161896.4.peg.1660"/>
<evidence type="ECO:0000313" key="1">
    <source>
        <dbReference type="EMBL" id="AKE39647.1"/>
    </source>
</evidence>
<dbReference type="RefSeq" id="WP_158678058.1">
    <property type="nucleotide sequence ID" value="NZ_CP027001.1"/>
</dbReference>
<dbReference type="HOGENOM" id="CLU_3151738_0_0_11"/>
<evidence type="ECO:0000313" key="2">
    <source>
        <dbReference type="Proteomes" id="UP000033566"/>
    </source>
</evidence>
<accession>A0A0F6QWW6</accession>
<sequence length="48" mass="5127">MESLCGGISDGITQEYIDLCLGGEPPSQELLDYVEQRDANSGEAATSY</sequence>
<reference evidence="1 2" key="1">
    <citation type="journal article" date="2015" name="Genome Announc.">
        <title>Complete Genome Sequence of Corynebacterium camporealensis DSM 44610, Isolated from the Milk of a Manchega Sheep with Subclinical Mastitis.</title>
        <authorList>
            <person name="Ruckert C."/>
            <person name="Albersmeier A."/>
            <person name="Winkler A."/>
            <person name="Tauch A."/>
        </authorList>
    </citation>
    <scope>NUCLEOTIDE SEQUENCE [LARGE SCALE GENOMIC DNA]</scope>
    <source>
        <strain evidence="1 2">DSM 44610</strain>
    </source>
</reference>
<keyword evidence="2" id="KW-1185">Reference proteome</keyword>
<dbReference type="Proteomes" id="UP000033566">
    <property type="component" value="Chromosome"/>
</dbReference>
<dbReference type="KEGG" id="ccj:UL81_08485"/>
<dbReference type="AlphaFoldDB" id="A0A0F6QWW6"/>
<organism evidence="1 2">
    <name type="scientific">Corynebacterium camporealensis</name>
    <dbReference type="NCBI Taxonomy" id="161896"/>
    <lineage>
        <taxon>Bacteria</taxon>
        <taxon>Bacillati</taxon>
        <taxon>Actinomycetota</taxon>
        <taxon>Actinomycetes</taxon>
        <taxon>Mycobacteriales</taxon>
        <taxon>Corynebacteriaceae</taxon>
        <taxon>Corynebacterium</taxon>
    </lineage>
</organism>
<protein>
    <submittedName>
        <fullName evidence="1">Uncharacterized protein</fullName>
    </submittedName>
</protein>
<name>A0A0F6QWW6_9CORY</name>
<proteinExistence type="predicted"/>
<gene>
    <name evidence="1" type="ORF">UL81_08485</name>
</gene>